<reference key="1">
    <citation type="submission" date="2011-09" db="EMBL/GenBank/DDBJ databases">
        <title>Genomic characterization of the Taylorella genus.</title>
        <authorList>
            <person name="Hebert L."/>
            <person name="Moumen B."/>
            <person name="Pons N."/>
            <person name="Duquesne F."/>
            <person name="Breuil M.-F."/>
            <person name="Goux D."/>
            <person name="Batto J.-M."/>
            <person name="Renault P."/>
            <person name="Laugier C."/>
            <person name="Petry S."/>
        </authorList>
    </citation>
    <scope>NUCLEOTIDE SEQUENCE</scope>
    <source>
        <strain>MCE3</strain>
    </source>
</reference>
<dbReference type="InterPro" id="IPR013325">
    <property type="entry name" value="RNA_pol_sigma_r2"/>
</dbReference>
<dbReference type="STRING" id="1008459.TASI_0840"/>
<dbReference type="Gene3D" id="1.10.1740.10">
    <property type="match status" value="1"/>
</dbReference>
<evidence type="ECO:0000313" key="2">
    <source>
        <dbReference type="EMBL" id="AEP36609.1"/>
    </source>
</evidence>
<dbReference type="GO" id="GO:0006352">
    <property type="term" value="P:DNA-templated transcription initiation"/>
    <property type="evidence" value="ECO:0007669"/>
    <property type="project" value="InterPro"/>
</dbReference>
<feature type="transmembrane region" description="Helical" evidence="1">
    <location>
        <begin position="292"/>
        <end position="309"/>
    </location>
</feature>
<name>G4QB68_TAYAM</name>
<dbReference type="HOGENOM" id="CLU_629512_0_0_4"/>
<dbReference type="eggNOG" id="COG1595">
    <property type="taxonomic scope" value="Bacteria"/>
</dbReference>
<dbReference type="AlphaFoldDB" id="G4QB68"/>
<reference evidence="2 3" key="2">
    <citation type="journal article" date="2012" name="PLoS ONE">
        <title>Genomic characterization of the taylorella genus.</title>
        <authorList>
            <person name="Hebert L."/>
            <person name="Moumen B."/>
            <person name="Pons N."/>
            <person name="Duquesne F."/>
            <person name="Breuil M.F."/>
            <person name="Goux D."/>
            <person name="Batto J.M."/>
            <person name="Laugier C."/>
            <person name="Renault P."/>
            <person name="Petry S."/>
        </authorList>
    </citation>
    <scope>NUCLEOTIDE SEQUENCE [LARGE SCALE GENOMIC DNA]</scope>
    <source>
        <strain evidence="2 3">MCE3</strain>
    </source>
</reference>
<evidence type="ECO:0000313" key="3">
    <source>
        <dbReference type="Proteomes" id="UP000009284"/>
    </source>
</evidence>
<evidence type="ECO:0000256" key="1">
    <source>
        <dbReference type="SAM" id="Phobius"/>
    </source>
</evidence>
<keyword evidence="1" id="KW-0472">Membrane</keyword>
<accession>G4QB68</accession>
<keyword evidence="3" id="KW-1185">Reference proteome</keyword>
<dbReference type="eggNOG" id="COG5343">
    <property type="taxonomic scope" value="Bacteria"/>
</dbReference>
<evidence type="ECO:0008006" key="4">
    <source>
        <dbReference type="Google" id="ProtNLM"/>
    </source>
</evidence>
<keyword evidence="1" id="KW-1133">Transmembrane helix</keyword>
<gene>
    <name evidence="2" type="ordered locus">TASI_0840</name>
</gene>
<dbReference type="SUPFAM" id="SSF88946">
    <property type="entry name" value="Sigma2 domain of RNA polymerase sigma factors"/>
    <property type="match status" value="1"/>
</dbReference>
<dbReference type="RefSeq" id="WP_014111505.1">
    <property type="nucleotide sequence ID" value="NC_016043.1"/>
</dbReference>
<dbReference type="KEGG" id="tas:TASI_0840"/>
<proteinExistence type="predicted"/>
<organism evidence="2 3">
    <name type="scientific">Taylorella asinigenitalis (strain MCE3)</name>
    <dbReference type="NCBI Taxonomy" id="1008459"/>
    <lineage>
        <taxon>Bacteria</taxon>
        <taxon>Pseudomonadati</taxon>
        <taxon>Pseudomonadota</taxon>
        <taxon>Betaproteobacteria</taxon>
        <taxon>Burkholderiales</taxon>
        <taxon>Alcaligenaceae</taxon>
        <taxon>Taylorella</taxon>
    </lineage>
</organism>
<protein>
    <recommendedName>
        <fullName evidence="4">RNA polymerase sigma-70 region 2 domain-containing protein</fullName>
    </recommendedName>
</protein>
<keyword evidence="1" id="KW-0812">Transmembrane</keyword>
<dbReference type="Proteomes" id="UP000009284">
    <property type="component" value="Chromosome"/>
</dbReference>
<dbReference type="EMBL" id="CP003059">
    <property type="protein sequence ID" value="AEP36609.1"/>
    <property type="molecule type" value="Genomic_DNA"/>
</dbReference>
<dbReference type="OrthoDB" id="9784272at2"/>
<dbReference type="GO" id="GO:0003700">
    <property type="term" value="F:DNA-binding transcription factor activity"/>
    <property type="evidence" value="ECO:0007669"/>
    <property type="project" value="InterPro"/>
</dbReference>
<sequence length="435" mass="48963">MNGNHLGKELIAVAQGNRKALKNIYLEESDSLYSFALQVLGKDELAQEAVINAFTAIWNNANFYNEKLNARGWIYTIFRYGLNQIARTHIESLHPSPTVVHNIQREMSQFNSDGSFYRVFEELPLHTQTSFLTLYFSPHHIKDVANALSMGEEELRNSIKMGVKHLSAHIHDFNNTHPLNNKIGELILGTLSEGEEQELNKKIAIDPEADQFTYQWENLFLEFLKQISTKKTPRNLWLKIQKSLIKNEKADPDAIKELDENLELNDSNTKTKGSFGSKLLFILKKCWISRNFWRLASLLLLALCIWVIISNPFATPAKMISVLNQTNSSQVAYLVKINKTIEVIPSVNQHIDSKSDLKLWHTNKAGLISGVGLLSPNSTSKIKNDFDISVGDTLFITLEPKSAVKSVAQSISSSQSAQISAPPGPTLFSGKVIKW</sequence>